<dbReference type="Pfam" id="PF24883">
    <property type="entry name" value="NPHP3_N"/>
    <property type="match status" value="1"/>
</dbReference>
<dbReference type="EMBL" id="JAJTJA010000004">
    <property type="protein sequence ID" value="KAH8701007.1"/>
    <property type="molecule type" value="Genomic_DNA"/>
</dbReference>
<dbReference type="InterPro" id="IPR056884">
    <property type="entry name" value="NPHP3-like_N"/>
</dbReference>
<dbReference type="PANTHER" id="PTHR46082:SF11">
    <property type="entry name" value="AAA+ ATPASE DOMAIN-CONTAINING PROTEIN-RELATED"/>
    <property type="match status" value="1"/>
</dbReference>
<dbReference type="Proteomes" id="UP001201262">
    <property type="component" value="Unassembled WGS sequence"/>
</dbReference>
<reference evidence="3" key="1">
    <citation type="submission" date="2021-12" db="EMBL/GenBank/DDBJ databases">
        <title>Convergent genome expansion in fungi linked to evolution of root-endophyte symbiosis.</title>
        <authorList>
            <consortium name="DOE Joint Genome Institute"/>
            <person name="Ke Y.-H."/>
            <person name="Bonito G."/>
            <person name="Liao H.-L."/>
            <person name="Looney B."/>
            <person name="Rojas-Flechas A."/>
            <person name="Nash J."/>
            <person name="Hameed K."/>
            <person name="Schadt C."/>
            <person name="Martin F."/>
            <person name="Crous P.W."/>
            <person name="Miettinen O."/>
            <person name="Magnuson J.K."/>
            <person name="Labbe J."/>
            <person name="Jacobson D."/>
            <person name="Doktycz M.J."/>
            <person name="Veneault-Fourrey C."/>
            <person name="Kuo A."/>
            <person name="Mondo S."/>
            <person name="Calhoun S."/>
            <person name="Riley R."/>
            <person name="Ohm R."/>
            <person name="LaButti K."/>
            <person name="Andreopoulos B."/>
            <person name="Pangilinan J."/>
            <person name="Nolan M."/>
            <person name="Tritt A."/>
            <person name="Clum A."/>
            <person name="Lipzen A."/>
            <person name="Daum C."/>
            <person name="Barry K."/>
            <person name="Grigoriev I.V."/>
            <person name="Vilgalys R."/>
        </authorList>
    </citation>
    <scope>NUCLEOTIDE SEQUENCE</scope>
    <source>
        <strain evidence="3">PMI_201</strain>
    </source>
</reference>
<dbReference type="Gene3D" id="3.40.50.300">
    <property type="entry name" value="P-loop containing nucleotide triphosphate hydrolases"/>
    <property type="match status" value="1"/>
</dbReference>
<protein>
    <submittedName>
        <fullName evidence="3">Nucleoside phosphorylase domain-containing protein</fullName>
    </submittedName>
</protein>
<evidence type="ECO:0000259" key="2">
    <source>
        <dbReference type="Pfam" id="PF24883"/>
    </source>
</evidence>
<dbReference type="InterPro" id="IPR027417">
    <property type="entry name" value="P-loop_NTPase"/>
</dbReference>
<dbReference type="Gene3D" id="3.40.50.1580">
    <property type="entry name" value="Nucleoside phosphorylase domain"/>
    <property type="match status" value="1"/>
</dbReference>
<dbReference type="AlphaFoldDB" id="A0AAD4KU99"/>
<dbReference type="RefSeq" id="XP_046074713.1">
    <property type="nucleotide sequence ID" value="XM_046218988.1"/>
</dbReference>
<dbReference type="SUPFAM" id="SSF52540">
    <property type="entry name" value="P-loop containing nucleoside triphosphate hydrolases"/>
    <property type="match status" value="1"/>
</dbReference>
<dbReference type="SUPFAM" id="SSF53167">
    <property type="entry name" value="Purine and uridine phosphorylases"/>
    <property type="match status" value="1"/>
</dbReference>
<dbReference type="GeneID" id="70249275"/>
<dbReference type="InterPro" id="IPR053137">
    <property type="entry name" value="NLR-like"/>
</dbReference>
<sequence length="674" mass="75930">MFNPKDYTVGWLCAISMECVAAQAFLDEKHKGPEYLSQNDNNDYTLGRIGKHNVVIAVLPDGEYGTSSAASVARDMLHSFPNVRIGLMVGIGGGAPSRKHDIRLGDIVVSAPRDGKGGVFQYDFGKTIQDQSFRPTGFLNQPPMVLRTAVSGLKTQYESEGHQLEEAINRILEKKPRLKKKYKRPDLSSDRLYQSVVIHPLNDDTNCGVVCGDDPSNLILRPERIAYEDNPAVHYGLIASGNQLMKDALLRDKFAVENDVLCFEMEAAGLINHFPCLVIRGICDYSDSHKNKEWQGYAAMVAAAYTKDLLCRIAPNRIEAEKKIGDILSGVQEGLTVISRDVDKLLCVHHDQEHQAILNWLTATDYSSQQSDFIERRQEGTGEWLLKSNEFQEWINQKQILFCPGIPGAGKTIATSIVIDHLYRKFQEDTSVGIAYLYCNFRRQQEQHLTDLLLSLLKQFAHPSVPKTVISLYEYHKEKGTRPSFAEVLDVLYTVVTGYTRAFIVIDALDECQVSDGTRDKFLSEIFQLQAKTGVNFFATSRFIPDIRAEFERRESILLEIRARDGDVRSYLEGHMSRLPSFVKRQPNLQEEIKTEIACAVDGMFLLAQLYLDSLIGKISPKATKIALQNLRKRSKSSNNNDDSNPLYLAYEEAMKRIKSQHGDFPKLATMVLS</sequence>
<organism evidence="3 4">
    <name type="scientific">Talaromyces proteolyticus</name>
    <dbReference type="NCBI Taxonomy" id="1131652"/>
    <lineage>
        <taxon>Eukaryota</taxon>
        <taxon>Fungi</taxon>
        <taxon>Dikarya</taxon>
        <taxon>Ascomycota</taxon>
        <taxon>Pezizomycotina</taxon>
        <taxon>Eurotiomycetes</taxon>
        <taxon>Eurotiomycetidae</taxon>
        <taxon>Eurotiales</taxon>
        <taxon>Trichocomaceae</taxon>
        <taxon>Talaromyces</taxon>
        <taxon>Talaromyces sect. Bacilispori</taxon>
    </lineage>
</organism>
<evidence type="ECO:0000313" key="3">
    <source>
        <dbReference type="EMBL" id="KAH8701007.1"/>
    </source>
</evidence>
<gene>
    <name evidence="3" type="ORF">BGW36DRAFT_406132</name>
</gene>
<comment type="caution">
    <text evidence="3">The sequence shown here is derived from an EMBL/GenBank/DDBJ whole genome shotgun (WGS) entry which is preliminary data.</text>
</comment>
<evidence type="ECO:0000313" key="4">
    <source>
        <dbReference type="Proteomes" id="UP001201262"/>
    </source>
</evidence>
<keyword evidence="1" id="KW-0677">Repeat</keyword>
<accession>A0AAD4KU99</accession>
<dbReference type="GO" id="GO:0009116">
    <property type="term" value="P:nucleoside metabolic process"/>
    <property type="evidence" value="ECO:0007669"/>
    <property type="project" value="InterPro"/>
</dbReference>
<feature type="non-terminal residue" evidence="3">
    <location>
        <position position="674"/>
    </location>
</feature>
<dbReference type="InterPro" id="IPR035994">
    <property type="entry name" value="Nucleoside_phosphorylase_sf"/>
</dbReference>
<name>A0AAD4KU99_9EURO</name>
<keyword evidence="4" id="KW-1185">Reference proteome</keyword>
<evidence type="ECO:0000256" key="1">
    <source>
        <dbReference type="ARBA" id="ARBA00022737"/>
    </source>
</evidence>
<dbReference type="GO" id="GO:0003824">
    <property type="term" value="F:catalytic activity"/>
    <property type="evidence" value="ECO:0007669"/>
    <property type="project" value="InterPro"/>
</dbReference>
<dbReference type="PANTHER" id="PTHR46082">
    <property type="entry name" value="ATP/GTP-BINDING PROTEIN-RELATED"/>
    <property type="match status" value="1"/>
</dbReference>
<proteinExistence type="predicted"/>
<feature type="domain" description="Nephrocystin 3-like N-terminal" evidence="2">
    <location>
        <begin position="380"/>
        <end position="542"/>
    </location>
</feature>